<dbReference type="STRING" id="162209.IJ22_02430"/>
<dbReference type="GO" id="GO:0016627">
    <property type="term" value="F:oxidoreductase activity, acting on the CH-CH group of donors"/>
    <property type="evidence" value="ECO:0007669"/>
    <property type="project" value="InterPro"/>
</dbReference>
<dbReference type="InterPro" id="IPR024674">
    <property type="entry name" value="HpaB/PvcC/4-BUDH_N"/>
</dbReference>
<dbReference type="InterPro" id="IPR009100">
    <property type="entry name" value="AcylCoA_DH/oxidase_NM_dom_sf"/>
</dbReference>
<gene>
    <name evidence="7" type="ORF">IJ22_02430</name>
</gene>
<reference evidence="8" key="1">
    <citation type="submission" date="2015-12" db="EMBL/GenBank/DDBJ databases">
        <title>Complete genome sequences of two moderately thermophilic Paenibacillus species.</title>
        <authorList>
            <person name="Butler R.III."/>
            <person name="Wang J."/>
            <person name="Stark B.C."/>
            <person name="Pombert J.-F."/>
        </authorList>
    </citation>
    <scope>NUCLEOTIDE SEQUENCE [LARGE SCALE GENOMIC DNA]</scope>
    <source>
        <strain evidence="8">32O-Y</strain>
    </source>
</reference>
<dbReference type="Gene3D" id="2.40.110.10">
    <property type="entry name" value="Butyryl-CoA Dehydrogenase, subunit A, domain 2"/>
    <property type="match status" value="1"/>
</dbReference>
<dbReference type="InterPro" id="IPR024719">
    <property type="entry name" value="HpaB/PvcC/4-BUDH_C"/>
</dbReference>
<evidence type="ECO:0000313" key="7">
    <source>
        <dbReference type="EMBL" id="ALS20632.1"/>
    </source>
</evidence>
<keyword evidence="1" id="KW-0285">Flavoprotein</keyword>
<dbReference type="InterPro" id="IPR046373">
    <property type="entry name" value="Acyl-CoA_Oxase/DH_mid-dom_sf"/>
</dbReference>
<dbReference type="InterPro" id="IPR004925">
    <property type="entry name" value="HpaB/PvcC/4-BUDH"/>
</dbReference>
<accession>A0A0U2U2T6</accession>
<evidence type="ECO:0000259" key="6">
    <source>
        <dbReference type="Pfam" id="PF11794"/>
    </source>
</evidence>
<dbReference type="SUPFAM" id="SSF56645">
    <property type="entry name" value="Acyl-CoA dehydrogenase NM domain-like"/>
    <property type="match status" value="1"/>
</dbReference>
<dbReference type="PATRIC" id="fig|162209.4.peg.250"/>
<dbReference type="EMBL" id="CP013652">
    <property type="protein sequence ID" value="ALS20632.1"/>
    <property type="molecule type" value="Genomic_DNA"/>
</dbReference>
<sequence length="481" mass="54325">MLSRGKRFIDSLQDNRNVWLEGKKVDKLHEHPAFNGTLKIISGLFDLLDDPRTRNEIGFPVNETGKYAHSSFLVPYTLQDLSSRSRAFYYWARETHGVMSRLSDYARSMVTGWYGSRERLSRLDNRFSDKISAYYQTARDRDLFLTTSLLDPQIDRSKGLNDKKIAERYLHVVKETSEGIVLRGAKMIATGAPYTHDFLIFSFHRLMNDYGKHAHALIVPADSAGLHIVCRESFADPREKEHILSSRYDEMDAVLLFDDVLVPWERVLLYGDAEAVWELRTNKTANALAFHQTVVRFAAKLEFVTGVAFAMAETIGVNGFLHIQEKLGELLTQIDTIKALLIASEIQAQPDEAGILVPKSTYLDTARSLGTRFYPRVIDILQQIGGGGFVQTPSSLAEFQGPIAHLLDLYFEGATVGAEKKVQLFKLAWDLIGSPLGARHELYERFYAGDPVRAFAGQYLSADKTLLTDPVWKLLKDVHDS</sequence>
<dbReference type="Gene3D" id="1.10.3140.10">
    <property type="entry name" value="4-hydroxybutyryl-coa dehydratase, domain 1"/>
    <property type="match status" value="1"/>
</dbReference>
<name>A0A0U2U2T6_9BACL</name>
<evidence type="ECO:0000259" key="5">
    <source>
        <dbReference type="Pfam" id="PF03241"/>
    </source>
</evidence>
<feature type="binding site" evidence="4">
    <location>
        <begin position="450"/>
        <end position="453"/>
    </location>
    <ligand>
        <name>FAD</name>
        <dbReference type="ChEBI" id="CHEBI:57692"/>
    </ligand>
</feature>
<dbReference type="PANTHER" id="PTHR36117:SF3">
    <property type="entry name" value="4-HYDROXYPHENYLACETATE 3-MONOOXYGENASE-RELATED"/>
    <property type="match status" value="1"/>
</dbReference>
<dbReference type="Gene3D" id="1.20.140.10">
    <property type="entry name" value="Butyryl-CoA Dehydrogenase, subunit A, domain 3"/>
    <property type="match status" value="1"/>
</dbReference>
<evidence type="ECO:0000256" key="4">
    <source>
        <dbReference type="PIRSR" id="PIRSR000331-2"/>
    </source>
</evidence>
<dbReference type="KEGG" id="pnp:IJ22_02430"/>
<feature type="domain" description="HpaB/PvcC/4-BUDH C-terminal" evidence="5">
    <location>
        <begin position="285"/>
        <end position="471"/>
    </location>
</feature>
<dbReference type="InterPro" id="IPR036250">
    <property type="entry name" value="AcylCo_DH-like_C"/>
</dbReference>
<feature type="binding site" evidence="4">
    <location>
        <begin position="153"/>
        <end position="156"/>
    </location>
    <ligand>
        <name>FAD</name>
        <dbReference type="ChEBI" id="CHEBI:57692"/>
    </ligand>
</feature>
<reference evidence="7 8" key="2">
    <citation type="journal article" date="2016" name="Genome Announc.">
        <title>Complete Genome Sequences of Two Interactive Moderate Thermophiles, Paenibacillus napthalenovorans 32O-Y and Paenibacillus sp. 32O-W.</title>
        <authorList>
            <person name="Butler R.R.III."/>
            <person name="Wang J."/>
            <person name="Stark B.C."/>
            <person name="Pombert J.F."/>
        </authorList>
    </citation>
    <scope>NUCLEOTIDE SEQUENCE [LARGE SCALE GENOMIC DNA]</scope>
    <source>
        <strain evidence="7 8">32O-Y</strain>
    </source>
</reference>
<keyword evidence="8" id="KW-1185">Reference proteome</keyword>
<keyword evidence="2 4" id="KW-0274">FAD</keyword>
<dbReference type="SUPFAM" id="SSF47203">
    <property type="entry name" value="Acyl-CoA dehydrogenase C-terminal domain-like"/>
    <property type="match status" value="1"/>
</dbReference>
<organism evidence="7 8">
    <name type="scientific">Paenibacillus naphthalenovorans</name>
    <dbReference type="NCBI Taxonomy" id="162209"/>
    <lineage>
        <taxon>Bacteria</taxon>
        <taxon>Bacillati</taxon>
        <taxon>Bacillota</taxon>
        <taxon>Bacilli</taxon>
        <taxon>Bacillales</taxon>
        <taxon>Paenibacillaceae</taxon>
        <taxon>Paenibacillus</taxon>
    </lineage>
</organism>
<protein>
    <submittedName>
        <fullName evidence="7">4-hydroxyphenylacetate 3-hydroxylase</fullName>
    </submittedName>
</protein>
<evidence type="ECO:0000256" key="2">
    <source>
        <dbReference type="ARBA" id="ARBA00022827"/>
    </source>
</evidence>
<dbReference type="OrthoDB" id="9785230at2"/>
<feature type="domain" description="HpaB/PvcC/4-BUDH N-terminal" evidence="6">
    <location>
        <begin position="5"/>
        <end position="269"/>
    </location>
</feature>
<dbReference type="AlphaFoldDB" id="A0A0U2U2T6"/>
<dbReference type="PANTHER" id="PTHR36117">
    <property type="entry name" value="4-HYDROXYPHENYLACETATE 3-MONOOXYGENASE-RELATED"/>
    <property type="match status" value="1"/>
</dbReference>
<dbReference type="PIRSF" id="PIRSF000331">
    <property type="entry name" value="HpaA_HpaB"/>
    <property type="match status" value="1"/>
</dbReference>
<evidence type="ECO:0000313" key="8">
    <source>
        <dbReference type="Proteomes" id="UP000061660"/>
    </source>
</evidence>
<evidence type="ECO:0000256" key="3">
    <source>
        <dbReference type="ARBA" id="ARBA00023002"/>
    </source>
</evidence>
<dbReference type="RefSeq" id="WP_062406641.1">
    <property type="nucleotide sequence ID" value="NZ_CP013652.1"/>
</dbReference>
<feature type="binding site" evidence="4">
    <location>
        <position position="190"/>
    </location>
    <ligand>
        <name>FAD</name>
        <dbReference type="ChEBI" id="CHEBI:57692"/>
    </ligand>
</feature>
<dbReference type="Proteomes" id="UP000061660">
    <property type="component" value="Chromosome"/>
</dbReference>
<evidence type="ECO:0000256" key="1">
    <source>
        <dbReference type="ARBA" id="ARBA00022630"/>
    </source>
</evidence>
<keyword evidence="3" id="KW-0560">Oxidoreductase</keyword>
<dbReference type="Pfam" id="PF11794">
    <property type="entry name" value="HpaB_N"/>
    <property type="match status" value="1"/>
</dbReference>
<proteinExistence type="predicted"/>
<dbReference type="Pfam" id="PF03241">
    <property type="entry name" value="HpaB"/>
    <property type="match status" value="1"/>
</dbReference>